<evidence type="ECO:0000256" key="6">
    <source>
        <dbReference type="ARBA" id="ARBA00042523"/>
    </source>
</evidence>
<organism evidence="8 9">
    <name type="scientific">Saccharomycodes ludwigii</name>
    <dbReference type="NCBI Taxonomy" id="36035"/>
    <lineage>
        <taxon>Eukaryota</taxon>
        <taxon>Fungi</taxon>
        <taxon>Dikarya</taxon>
        <taxon>Ascomycota</taxon>
        <taxon>Saccharomycotina</taxon>
        <taxon>Saccharomycetes</taxon>
        <taxon>Saccharomycodales</taxon>
        <taxon>Saccharomycodaceae</taxon>
        <taxon>Saccharomycodes</taxon>
    </lineage>
</organism>
<dbReference type="GO" id="GO:0000467">
    <property type="term" value="P:exonucleolytic trimming to generate mature 3'-end of 5.8S rRNA from tricistronic rRNA transcript (SSU-rRNA, 5.8S rRNA, LSU-rRNA)"/>
    <property type="evidence" value="ECO:0007669"/>
    <property type="project" value="TreeGrafter"/>
</dbReference>
<sequence length="273" mass="31215">MVLSVTEKSYLRDSLKNKDHFLRPDGRNYDQFRPVEIYTDFLPSSNGSSRILASDGTEIVISIKTEVVDHSLTKDLVSIDLDITGYRDDSAYVTSIRSILSKTMKSKLNFTKEKGPKEKSVLQLTKKYSFKLYIDILVLSNYSYPLSLISFAIYSALETTKLPMLISSEDDLEIEELPIFHDYDMITLDFQSPLIFLVAFIEDNVFIDPSDAETQVANKCLILTWFENKISSPIRTVSLNDDYTDGFTLLHLKESIEVVRKCAPEVLRALKYQ</sequence>
<dbReference type="GO" id="GO:0071035">
    <property type="term" value="P:nuclear polyadenylation-dependent rRNA catabolic process"/>
    <property type="evidence" value="ECO:0007669"/>
    <property type="project" value="TreeGrafter"/>
</dbReference>
<evidence type="ECO:0000256" key="1">
    <source>
        <dbReference type="ARBA" id="ARBA00004496"/>
    </source>
</evidence>
<evidence type="ECO:0000256" key="3">
    <source>
        <dbReference type="ARBA" id="ARBA00006678"/>
    </source>
</evidence>
<dbReference type="Gene3D" id="3.30.230.70">
    <property type="entry name" value="GHMP Kinase, N-terminal domain"/>
    <property type="match status" value="1"/>
</dbReference>
<evidence type="ECO:0000256" key="2">
    <source>
        <dbReference type="ARBA" id="ARBA00004604"/>
    </source>
</evidence>
<dbReference type="GO" id="GO:0034476">
    <property type="term" value="P:U5 snRNA 3'-end processing"/>
    <property type="evidence" value="ECO:0007669"/>
    <property type="project" value="TreeGrafter"/>
</dbReference>
<dbReference type="GO" id="GO:0071038">
    <property type="term" value="P:TRAMP-dependent tRNA surveillance pathway"/>
    <property type="evidence" value="ECO:0007669"/>
    <property type="project" value="TreeGrafter"/>
</dbReference>
<dbReference type="SUPFAM" id="SSF54211">
    <property type="entry name" value="Ribosomal protein S5 domain 2-like"/>
    <property type="match status" value="1"/>
</dbReference>
<dbReference type="GO" id="GO:0035925">
    <property type="term" value="F:mRNA 3'-UTR AU-rich region binding"/>
    <property type="evidence" value="ECO:0007669"/>
    <property type="project" value="TreeGrafter"/>
</dbReference>
<name>A0A376B8C6_9ASCO</name>
<dbReference type="GO" id="GO:0000177">
    <property type="term" value="C:cytoplasmic exosome (RNase complex)"/>
    <property type="evidence" value="ECO:0007669"/>
    <property type="project" value="UniProtKB-ARBA"/>
</dbReference>
<comment type="subcellular location">
    <subcellularLocation>
        <location evidence="1">Cytoplasm</location>
    </subcellularLocation>
    <subcellularLocation>
        <location evidence="2">Nucleus</location>
        <location evidence="2">Nucleolus</location>
    </subcellularLocation>
</comment>
<dbReference type="InterPro" id="IPR027408">
    <property type="entry name" value="PNPase/RNase_PH_dom_sf"/>
</dbReference>
<dbReference type="GO" id="GO:0000176">
    <property type="term" value="C:nuclear exosome (RNase complex)"/>
    <property type="evidence" value="ECO:0007669"/>
    <property type="project" value="TreeGrafter"/>
</dbReference>
<feature type="domain" description="Exoribonuclease phosphorolytic" evidence="7">
    <location>
        <begin position="31"/>
        <end position="163"/>
    </location>
</feature>
<evidence type="ECO:0000256" key="5">
    <source>
        <dbReference type="ARBA" id="ARBA00022835"/>
    </source>
</evidence>
<dbReference type="Pfam" id="PF01138">
    <property type="entry name" value="RNase_PH"/>
    <property type="match status" value="1"/>
</dbReference>
<dbReference type="VEuPathDB" id="FungiDB:SCODWIG_02580"/>
<accession>A0A376B8C6</accession>
<evidence type="ECO:0000313" key="8">
    <source>
        <dbReference type="EMBL" id="SSD60819.1"/>
    </source>
</evidence>
<keyword evidence="4" id="KW-0963">Cytoplasm</keyword>
<dbReference type="OrthoDB" id="272245at2759"/>
<dbReference type="GO" id="GO:0034475">
    <property type="term" value="P:U4 snRNA 3'-end processing"/>
    <property type="evidence" value="ECO:0007669"/>
    <property type="project" value="TreeGrafter"/>
</dbReference>
<comment type="similarity">
    <text evidence="3">Belongs to the RNase PH family.</text>
</comment>
<dbReference type="EMBL" id="UFAJ01000464">
    <property type="protein sequence ID" value="SSD60819.1"/>
    <property type="molecule type" value="Genomic_DNA"/>
</dbReference>
<dbReference type="InterPro" id="IPR001247">
    <property type="entry name" value="ExoRNase_PH_dom1"/>
</dbReference>
<dbReference type="PANTHER" id="PTHR11097">
    <property type="entry name" value="EXOSOME COMPLEX EXONUCLEASE RIBOSOMAL RNA PROCESSING PROTEIN"/>
    <property type="match status" value="1"/>
</dbReference>
<dbReference type="Proteomes" id="UP000262825">
    <property type="component" value="Unassembled WGS sequence"/>
</dbReference>
<evidence type="ECO:0000259" key="7">
    <source>
        <dbReference type="Pfam" id="PF01138"/>
    </source>
</evidence>
<proteinExistence type="inferred from homology"/>
<protein>
    <recommendedName>
        <fullName evidence="6">Ribosomal RNA-processing protein 42</fullName>
    </recommendedName>
</protein>
<reference evidence="9" key="1">
    <citation type="submission" date="2018-06" db="EMBL/GenBank/DDBJ databases">
        <authorList>
            <person name="Guldener U."/>
        </authorList>
    </citation>
    <scope>NUCLEOTIDE SEQUENCE [LARGE SCALE GENOMIC DNA]</scope>
    <source>
        <strain evidence="9">UTAD17</strain>
    </source>
</reference>
<dbReference type="GO" id="GO:0016075">
    <property type="term" value="P:rRNA catabolic process"/>
    <property type="evidence" value="ECO:0007669"/>
    <property type="project" value="TreeGrafter"/>
</dbReference>
<gene>
    <name evidence="8" type="ORF">SCODWIG_02580</name>
</gene>
<dbReference type="AlphaFoldDB" id="A0A376B8C6"/>
<dbReference type="GO" id="GO:0034473">
    <property type="term" value="P:U1 snRNA 3'-end processing"/>
    <property type="evidence" value="ECO:0007669"/>
    <property type="project" value="TreeGrafter"/>
</dbReference>
<dbReference type="GO" id="GO:0071028">
    <property type="term" value="P:nuclear mRNA surveillance"/>
    <property type="evidence" value="ECO:0007669"/>
    <property type="project" value="TreeGrafter"/>
</dbReference>
<keyword evidence="5" id="KW-0271">Exosome</keyword>
<dbReference type="InterPro" id="IPR020568">
    <property type="entry name" value="Ribosomal_Su5_D2-typ_SF"/>
</dbReference>
<evidence type="ECO:0000256" key="4">
    <source>
        <dbReference type="ARBA" id="ARBA00022490"/>
    </source>
</evidence>
<keyword evidence="9" id="KW-1185">Reference proteome</keyword>
<dbReference type="PANTHER" id="PTHR11097:SF8">
    <property type="entry name" value="EXOSOME COMPLEX COMPONENT RRP42"/>
    <property type="match status" value="1"/>
</dbReference>
<evidence type="ECO:0000313" key="9">
    <source>
        <dbReference type="Proteomes" id="UP000262825"/>
    </source>
</evidence>
<dbReference type="InterPro" id="IPR050590">
    <property type="entry name" value="Exosome_comp_Rrp42_subfam"/>
</dbReference>
<dbReference type="GO" id="GO:0005730">
    <property type="term" value="C:nucleolus"/>
    <property type="evidence" value="ECO:0007669"/>
    <property type="project" value="UniProtKB-SubCell"/>
</dbReference>